<comment type="caution">
    <text evidence="1">The sequence shown here is derived from an EMBL/GenBank/DDBJ whole genome shotgun (WGS) entry which is preliminary data.</text>
</comment>
<accession>A0A9D5KAS8</accession>
<name>A0A9D5KAS8_UNCW3</name>
<evidence type="ECO:0000313" key="1">
    <source>
        <dbReference type="EMBL" id="MBD3365319.1"/>
    </source>
</evidence>
<reference evidence="1" key="1">
    <citation type="submission" date="2019-11" db="EMBL/GenBank/DDBJ databases">
        <title>Microbial mats filling the niche in hypersaline microbial mats.</title>
        <authorList>
            <person name="Wong H.L."/>
            <person name="Macleod F.I."/>
            <person name="White R.A. III"/>
            <person name="Burns B.P."/>
        </authorList>
    </citation>
    <scope>NUCLEOTIDE SEQUENCE</scope>
    <source>
        <strain evidence="1">Bin_327</strain>
    </source>
</reference>
<organism evidence="1 2">
    <name type="scientific">candidate division WOR-3 bacterium</name>
    <dbReference type="NCBI Taxonomy" id="2052148"/>
    <lineage>
        <taxon>Bacteria</taxon>
        <taxon>Bacteria division WOR-3</taxon>
    </lineage>
</organism>
<dbReference type="AlphaFoldDB" id="A0A9D5KAS8"/>
<evidence type="ECO:0000313" key="2">
    <source>
        <dbReference type="Proteomes" id="UP000630660"/>
    </source>
</evidence>
<proteinExistence type="predicted"/>
<dbReference type="Proteomes" id="UP000630660">
    <property type="component" value="Unassembled WGS sequence"/>
</dbReference>
<protein>
    <submittedName>
        <fullName evidence="1">Uncharacterized protein</fullName>
    </submittedName>
</protein>
<sequence>MEPFSRYGFNLYPLLGLGRLRPLEFPSRALAVRDILTEELGFEDNPELIRELADLFARRWEYTFKYWHPDWEFYSDIERLLRKYGIEPEKMKIRTWMRVIESSTIWGWEGGRPCGIRLTFKPTSSCEISREYSSRRAWRGDISSWRERSSKTLNWEIKTGEIVLEGGYPLDKAIHLQGDMKFQPEIFFRKSWDYYADDYDTDSLYVYTDSTAITKQLELKEYYFGYSLLLKYYLQYNFDFSVTLDGGFDRDESRYEEGIYYNDWWNEITVQGSYTLRNRLRITLSGSLERKRFESSYRFDEVWTTPSASFGVSYRLF</sequence>
<dbReference type="EMBL" id="WJKJ01000298">
    <property type="protein sequence ID" value="MBD3365319.1"/>
    <property type="molecule type" value="Genomic_DNA"/>
</dbReference>
<gene>
    <name evidence="1" type="ORF">GF359_08910</name>
</gene>